<organism evidence="17 18">
    <name type="scientific">Nitrincola tapanii</name>
    <dbReference type="NCBI Taxonomy" id="1708751"/>
    <lineage>
        <taxon>Bacteria</taxon>
        <taxon>Pseudomonadati</taxon>
        <taxon>Pseudomonadota</taxon>
        <taxon>Gammaproteobacteria</taxon>
        <taxon>Oceanospirillales</taxon>
        <taxon>Oceanospirillaceae</taxon>
        <taxon>Nitrincola</taxon>
    </lineage>
</organism>
<feature type="binding site" evidence="14">
    <location>
        <position position="176"/>
    </location>
    <ligand>
        <name>NAD(+)</name>
        <dbReference type="ChEBI" id="CHEBI:57540"/>
    </ligand>
</feature>
<dbReference type="EMBL" id="SMRS01000005">
    <property type="protein sequence ID" value="KAA0874772.1"/>
    <property type="molecule type" value="Genomic_DNA"/>
</dbReference>
<dbReference type="PANTHER" id="PTHR23389">
    <property type="entry name" value="CHROMOSOME TRANSMISSION FIDELITY FACTOR 18"/>
    <property type="match status" value="1"/>
</dbReference>
<evidence type="ECO:0000256" key="4">
    <source>
        <dbReference type="ARBA" id="ARBA00022598"/>
    </source>
</evidence>
<dbReference type="Gene3D" id="1.10.287.610">
    <property type="entry name" value="Helix hairpin bin"/>
    <property type="match status" value="1"/>
</dbReference>
<feature type="binding site" evidence="14">
    <location>
        <position position="116"/>
    </location>
    <ligand>
        <name>NAD(+)</name>
        <dbReference type="ChEBI" id="CHEBI:57540"/>
    </ligand>
</feature>
<dbReference type="Pfam" id="PF14520">
    <property type="entry name" value="HHH_5"/>
    <property type="match status" value="1"/>
</dbReference>
<evidence type="ECO:0000256" key="2">
    <source>
        <dbReference type="ARBA" id="ARBA00012722"/>
    </source>
</evidence>
<dbReference type="PANTHER" id="PTHR23389:SF9">
    <property type="entry name" value="DNA LIGASE"/>
    <property type="match status" value="1"/>
</dbReference>
<dbReference type="GO" id="GO:0046872">
    <property type="term" value="F:metal ion binding"/>
    <property type="evidence" value="ECO:0007669"/>
    <property type="project" value="UniProtKB-KW"/>
</dbReference>
<dbReference type="CDD" id="cd17748">
    <property type="entry name" value="BRCT_DNA_ligase_like"/>
    <property type="match status" value="1"/>
</dbReference>
<keyword evidence="4 14" id="KW-0436">Ligase</keyword>
<dbReference type="GO" id="GO:0003911">
    <property type="term" value="F:DNA ligase (NAD+) activity"/>
    <property type="evidence" value="ECO:0007669"/>
    <property type="project" value="UniProtKB-UniRule"/>
</dbReference>
<dbReference type="GO" id="GO:0006281">
    <property type="term" value="P:DNA repair"/>
    <property type="evidence" value="ECO:0007669"/>
    <property type="project" value="UniProtKB-KW"/>
</dbReference>
<keyword evidence="5 14" id="KW-0235">DNA replication</keyword>
<dbReference type="SUPFAM" id="SSF47781">
    <property type="entry name" value="RuvA domain 2-like"/>
    <property type="match status" value="2"/>
</dbReference>
<dbReference type="NCBIfam" id="TIGR00575">
    <property type="entry name" value="dnlj"/>
    <property type="match status" value="1"/>
</dbReference>
<dbReference type="EC" id="6.5.1.2" evidence="2 14"/>
<feature type="binding site" evidence="14">
    <location>
        <position position="293"/>
    </location>
    <ligand>
        <name>NAD(+)</name>
        <dbReference type="ChEBI" id="CHEBI:57540"/>
    </ligand>
</feature>
<dbReference type="NCBIfam" id="NF005932">
    <property type="entry name" value="PRK07956.1"/>
    <property type="match status" value="1"/>
</dbReference>
<dbReference type="HAMAP" id="MF_01588">
    <property type="entry name" value="DNA_ligase_A"/>
    <property type="match status" value="1"/>
</dbReference>
<dbReference type="SMART" id="SM00532">
    <property type="entry name" value="LIGANc"/>
    <property type="match status" value="1"/>
</dbReference>
<dbReference type="FunFam" id="3.30.470.30:FF:000001">
    <property type="entry name" value="DNA ligase"/>
    <property type="match status" value="1"/>
</dbReference>
<dbReference type="InterPro" id="IPR013840">
    <property type="entry name" value="DNAligase_N"/>
</dbReference>
<feature type="binding site" evidence="14">
    <location>
        <position position="317"/>
    </location>
    <ligand>
        <name>NAD(+)</name>
        <dbReference type="ChEBI" id="CHEBI:57540"/>
    </ligand>
</feature>
<dbReference type="FunFam" id="2.40.50.140:FF:000012">
    <property type="entry name" value="DNA ligase"/>
    <property type="match status" value="1"/>
</dbReference>
<evidence type="ECO:0000256" key="1">
    <source>
        <dbReference type="ARBA" id="ARBA00004067"/>
    </source>
</evidence>
<dbReference type="Pfam" id="PF03120">
    <property type="entry name" value="OB_DNA_ligase"/>
    <property type="match status" value="1"/>
</dbReference>
<dbReference type="FunFam" id="1.10.287.610:FF:000002">
    <property type="entry name" value="DNA ligase"/>
    <property type="match status" value="1"/>
</dbReference>
<dbReference type="InterPro" id="IPR013839">
    <property type="entry name" value="DNAligase_adenylation"/>
</dbReference>
<evidence type="ECO:0000256" key="9">
    <source>
        <dbReference type="ARBA" id="ARBA00022842"/>
    </source>
</evidence>
<feature type="binding site" evidence="14">
    <location>
        <position position="414"/>
    </location>
    <ligand>
        <name>Zn(2+)</name>
        <dbReference type="ChEBI" id="CHEBI:29105"/>
    </ligand>
</feature>
<dbReference type="AlphaFoldDB" id="A0A5A9W2E2"/>
<feature type="active site" description="N6-AMP-lysine intermediate" evidence="14">
    <location>
        <position position="118"/>
    </location>
</feature>
<reference evidence="17 18" key="1">
    <citation type="submission" date="2019-03" db="EMBL/GenBank/DDBJ databases">
        <title>Nitrincola sp. nov. isolated from an Indian soda lake.</title>
        <authorList>
            <person name="Joshi A."/>
            <person name="Thite S.V."/>
            <person name="Joseph N."/>
            <person name="Dhotre D."/>
            <person name="Moorthy M."/>
            <person name="Shouche Y.S."/>
        </authorList>
    </citation>
    <scope>NUCLEOTIDE SEQUENCE [LARGE SCALE GENOMIC DNA]</scope>
    <source>
        <strain evidence="17 18">MEB193</strain>
    </source>
</reference>
<dbReference type="InterPro" id="IPR033136">
    <property type="entry name" value="DNA_ligase_CS"/>
</dbReference>
<keyword evidence="9 14" id="KW-0460">Magnesium</keyword>
<comment type="function">
    <text evidence="1 14">DNA ligase that catalyzes the formation of phosphodiester linkages between 5'-phosphoryl and 3'-hydroxyl groups in double-stranded DNA using NAD as a coenzyme and as the energy source for the reaction. It is essential for DNA replication and repair of damaged DNA.</text>
</comment>
<name>A0A5A9W2E2_9GAMM</name>
<dbReference type="SUPFAM" id="SSF50249">
    <property type="entry name" value="Nucleic acid-binding proteins"/>
    <property type="match status" value="1"/>
</dbReference>
<comment type="catalytic activity">
    <reaction evidence="12 14 15">
        <text>NAD(+) + (deoxyribonucleotide)n-3'-hydroxyl + 5'-phospho-(deoxyribonucleotide)m = (deoxyribonucleotide)n+m + AMP + beta-nicotinamide D-nucleotide.</text>
        <dbReference type="EC" id="6.5.1.2"/>
    </reaction>
</comment>
<keyword evidence="14" id="KW-0464">Manganese</keyword>
<dbReference type="Gene3D" id="6.20.10.30">
    <property type="match status" value="1"/>
</dbReference>
<dbReference type="GO" id="GO:0006260">
    <property type="term" value="P:DNA replication"/>
    <property type="evidence" value="ECO:0007669"/>
    <property type="project" value="UniProtKB-KW"/>
</dbReference>
<evidence type="ECO:0000313" key="18">
    <source>
        <dbReference type="Proteomes" id="UP000325302"/>
    </source>
</evidence>
<dbReference type="SUPFAM" id="SSF56091">
    <property type="entry name" value="DNA ligase/mRNA capping enzyme, catalytic domain"/>
    <property type="match status" value="1"/>
</dbReference>
<dbReference type="InterPro" id="IPR012340">
    <property type="entry name" value="NA-bd_OB-fold"/>
</dbReference>
<dbReference type="InterPro" id="IPR018239">
    <property type="entry name" value="DNA_ligase_AS"/>
</dbReference>
<dbReference type="OrthoDB" id="9759736at2"/>
<evidence type="ECO:0000256" key="11">
    <source>
        <dbReference type="ARBA" id="ARBA00023204"/>
    </source>
</evidence>
<dbReference type="GO" id="GO:0005829">
    <property type="term" value="C:cytosol"/>
    <property type="evidence" value="ECO:0007669"/>
    <property type="project" value="TreeGrafter"/>
</dbReference>
<evidence type="ECO:0000256" key="12">
    <source>
        <dbReference type="ARBA" id="ARBA00034005"/>
    </source>
</evidence>
<dbReference type="InterPro" id="IPR001357">
    <property type="entry name" value="BRCT_dom"/>
</dbReference>
<dbReference type="Gene3D" id="1.10.150.20">
    <property type="entry name" value="5' to 3' exonuclease, C-terminal subdomain"/>
    <property type="match status" value="3"/>
</dbReference>
<keyword evidence="7 14" id="KW-0227">DNA damage</keyword>
<dbReference type="CDD" id="cd00114">
    <property type="entry name" value="LIGANc"/>
    <property type="match status" value="1"/>
</dbReference>
<evidence type="ECO:0000259" key="16">
    <source>
        <dbReference type="PROSITE" id="PS50172"/>
    </source>
</evidence>
<evidence type="ECO:0000256" key="10">
    <source>
        <dbReference type="ARBA" id="ARBA00023027"/>
    </source>
</evidence>
<comment type="caution">
    <text evidence="17">The sequence shown here is derived from an EMBL/GenBank/DDBJ whole genome shotgun (WGS) entry which is preliminary data.</text>
</comment>
<evidence type="ECO:0000256" key="15">
    <source>
        <dbReference type="RuleBase" id="RU000618"/>
    </source>
</evidence>
<dbReference type="InterPro" id="IPR001679">
    <property type="entry name" value="DNA_ligase"/>
</dbReference>
<dbReference type="PROSITE" id="PS01055">
    <property type="entry name" value="DNA_LIGASE_N1"/>
    <property type="match status" value="1"/>
</dbReference>
<feature type="binding site" evidence="14">
    <location>
        <begin position="83"/>
        <end position="84"/>
    </location>
    <ligand>
        <name>NAD(+)</name>
        <dbReference type="ChEBI" id="CHEBI:57540"/>
    </ligand>
</feature>
<dbReference type="Gene3D" id="3.30.470.30">
    <property type="entry name" value="DNA ligase/mRNA capping enzyme"/>
    <property type="match status" value="1"/>
</dbReference>
<dbReference type="Pfam" id="PF12826">
    <property type="entry name" value="HHH_2"/>
    <property type="match status" value="1"/>
</dbReference>
<evidence type="ECO:0000256" key="3">
    <source>
        <dbReference type="ARBA" id="ARBA00013308"/>
    </source>
</evidence>
<accession>A0A5A9W2E2</accession>
<dbReference type="InterPro" id="IPR036420">
    <property type="entry name" value="BRCT_dom_sf"/>
</dbReference>
<dbReference type="Pfam" id="PF00533">
    <property type="entry name" value="BRCT"/>
    <property type="match status" value="1"/>
</dbReference>
<sequence length="785" mass="85928">MMKSTPAEQIAQLCEELAQHNYRYYVLDAPSIPDAEYDRLFQRLQTLEAAHPECVRSDSPTQRVGAKPDSGFAEVVHELPMLSLDNAFNDEDLAHFVRRVCERLQMDEQHLWITAEPKLDGIAVSLVYAHGQLVRAATRGDGSTGEDITLNIRTLRNLPLRLLGQGWPDWLEVRGEVYMPQAGFEALNARAREAGEKTFVNPRNAAAGSLRQLDPAVTAQRPLLFCAYSTGLVQGGELPTSHQQSLELLQSWGLKINPEMQRLQGLEACLQYYQQLAAKRADLGYDIDGIVYKVDDRQQQQTLGFVARAPRWAIARKFPAQEQVTRLNKVEFQVGRTGAITPVARLEPVFVGGVTVSNATLHNMDEIARLGIMAGDQVIVRRAGDVIPQIAGVVLEARQGNEEPIHLPAACPVCGSEIERAQVSRHGRQQSFGAVYRCVGRLACAAQVKQSLLHFVSRRAMDIEGLGDKNIEQLVDRGWVKSPADLYRLQVEDFLQLEGFAQLSSQNLYEAIQASKTVSLARFIYALGIPEVGEETARVLAQGLGSLARVRVAQEPLLKLLPDIGQEVAAEIVHFMQDSHNAQVLDALLAAGVEPEAVTEPCAPGLGRIDLETFLVQLKIPAVGPTGAARLAQSIDEVDTFLALTPAELAQIPGLNSKAQQSLRQCLSDAQWRAQTQAFYQQLQAFGFWQRPDQALALEPSAGLVLQGQTWVLTGTLSQMTRDEAKARLQALGAKVSGSVSAKTQCVVAGEAAGSKLSKAQALGVSILDEASFLEKLKLWEAEQA</sequence>
<comment type="cofactor">
    <cofactor evidence="14">
        <name>Mg(2+)</name>
        <dbReference type="ChEBI" id="CHEBI:18420"/>
    </cofactor>
    <cofactor evidence="14">
        <name>Mn(2+)</name>
        <dbReference type="ChEBI" id="CHEBI:29035"/>
    </cofactor>
</comment>
<feature type="binding site" evidence="14">
    <location>
        <position position="438"/>
    </location>
    <ligand>
        <name>Zn(2+)</name>
        <dbReference type="ChEBI" id="CHEBI:29105"/>
    </ligand>
</feature>
<proteinExistence type="inferred from homology"/>
<keyword evidence="11 14" id="KW-0234">DNA repair</keyword>
<dbReference type="Proteomes" id="UP000325302">
    <property type="component" value="Unassembled WGS sequence"/>
</dbReference>
<evidence type="ECO:0000313" key="17">
    <source>
        <dbReference type="EMBL" id="KAA0874772.1"/>
    </source>
</evidence>
<evidence type="ECO:0000256" key="6">
    <source>
        <dbReference type="ARBA" id="ARBA00022723"/>
    </source>
</evidence>
<dbReference type="Gene3D" id="2.40.50.140">
    <property type="entry name" value="Nucleic acid-binding proteins"/>
    <property type="match status" value="1"/>
</dbReference>
<dbReference type="InterPro" id="IPR004150">
    <property type="entry name" value="NAD_DNA_ligase_OB"/>
</dbReference>
<feature type="binding site" evidence="14">
    <location>
        <position position="444"/>
    </location>
    <ligand>
        <name>Zn(2+)</name>
        <dbReference type="ChEBI" id="CHEBI:29105"/>
    </ligand>
</feature>
<dbReference type="FunFam" id="1.10.150.20:FF:000007">
    <property type="entry name" value="DNA ligase"/>
    <property type="match status" value="1"/>
</dbReference>
<evidence type="ECO:0000256" key="7">
    <source>
        <dbReference type="ARBA" id="ARBA00022763"/>
    </source>
</evidence>
<gene>
    <name evidence="14 17" type="primary">ligA</name>
    <name evidence="17" type="ORF">E1H14_08125</name>
</gene>
<keyword evidence="8 14" id="KW-0862">Zinc</keyword>
<dbReference type="PROSITE" id="PS01056">
    <property type="entry name" value="DNA_LIGASE_N2"/>
    <property type="match status" value="1"/>
</dbReference>
<feature type="binding site" evidence="14">
    <location>
        <begin position="34"/>
        <end position="38"/>
    </location>
    <ligand>
        <name>NAD(+)</name>
        <dbReference type="ChEBI" id="CHEBI:57540"/>
    </ligand>
</feature>
<protein>
    <recommendedName>
        <fullName evidence="3 14">DNA ligase</fullName>
        <ecNumber evidence="2 14">6.5.1.2</ecNumber>
    </recommendedName>
    <alternativeName>
        <fullName evidence="14">Polydeoxyribonucleotide synthase [NAD(+)]</fullName>
    </alternativeName>
</protein>
<comment type="similarity">
    <text evidence="13 14">Belongs to the NAD-dependent DNA ligase family. LigA subfamily.</text>
</comment>
<dbReference type="SUPFAM" id="SSF52113">
    <property type="entry name" value="BRCT domain"/>
    <property type="match status" value="1"/>
</dbReference>
<evidence type="ECO:0000256" key="5">
    <source>
        <dbReference type="ARBA" id="ARBA00022705"/>
    </source>
</evidence>
<keyword evidence="10 14" id="KW-0520">NAD</keyword>
<dbReference type="Gene3D" id="3.40.50.10190">
    <property type="entry name" value="BRCT domain"/>
    <property type="match status" value="1"/>
</dbReference>
<keyword evidence="6 14" id="KW-0479">Metal-binding</keyword>
<dbReference type="Pfam" id="PF01653">
    <property type="entry name" value="DNA_ligase_aden"/>
    <property type="match status" value="1"/>
</dbReference>
<dbReference type="InterPro" id="IPR041663">
    <property type="entry name" value="DisA/LigA_HHH"/>
</dbReference>
<feature type="binding site" evidence="14">
    <location>
        <position position="411"/>
    </location>
    <ligand>
        <name>Zn(2+)</name>
        <dbReference type="ChEBI" id="CHEBI:29105"/>
    </ligand>
</feature>
<evidence type="ECO:0000256" key="13">
    <source>
        <dbReference type="ARBA" id="ARBA00060881"/>
    </source>
</evidence>
<dbReference type="PIRSF" id="PIRSF001604">
    <property type="entry name" value="LigA"/>
    <property type="match status" value="1"/>
</dbReference>
<dbReference type="SMART" id="SM00292">
    <property type="entry name" value="BRCT"/>
    <property type="match status" value="1"/>
</dbReference>
<feature type="domain" description="BRCT" evidence="16">
    <location>
        <begin position="701"/>
        <end position="785"/>
    </location>
</feature>
<feature type="binding site" evidence="14">
    <location>
        <position position="139"/>
    </location>
    <ligand>
        <name>NAD(+)</name>
        <dbReference type="ChEBI" id="CHEBI:57540"/>
    </ligand>
</feature>
<keyword evidence="18" id="KW-1185">Reference proteome</keyword>
<evidence type="ECO:0000256" key="8">
    <source>
        <dbReference type="ARBA" id="ARBA00022833"/>
    </source>
</evidence>
<evidence type="ECO:0000256" key="14">
    <source>
        <dbReference type="HAMAP-Rule" id="MF_01588"/>
    </source>
</evidence>
<dbReference type="InterPro" id="IPR010994">
    <property type="entry name" value="RuvA_2-like"/>
</dbReference>
<dbReference type="PROSITE" id="PS50172">
    <property type="entry name" value="BRCT"/>
    <property type="match status" value="1"/>
</dbReference>